<name>A0A2U9T3U1_9GAMM</name>
<proteinExistence type="predicted"/>
<feature type="chain" id="PRO_5036053195" evidence="1">
    <location>
        <begin position="18"/>
        <end position="265"/>
    </location>
</feature>
<dbReference type="InterPro" id="IPR021381">
    <property type="entry name" value="DUF3011"/>
</dbReference>
<protein>
    <submittedName>
        <fullName evidence="3">DUF3011 domain-containing protein</fullName>
    </submittedName>
</protein>
<dbReference type="Proteomes" id="UP000249447">
    <property type="component" value="Chromosome"/>
</dbReference>
<dbReference type="EMBL" id="CP029843">
    <property type="protein sequence ID" value="AWV07151.1"/>
    <property type="molecule type" value="Genomic_DNA"/>
</dbReference>
<evidence type="ECO:0000313" key="5">
    <source>
        <dbReference type="Proteomes" id="UP000320431"/>
    </source>
</evidence>
<evidence type="ECO:0000256" key="1">
    <source>
        <dbReference type="SAM" id="SignalP"/>
    </source>
</evidence>
<feature type="signal peptide" evidence="1">
    <location>
        <begin position="1"/>
        <end position="17"/>
    </location>
</feature>
<dbReference type="EMBL" id="VICD02000075">
    <property type="protein sequence ID" value="KAB8194986.1"/>
    <property type="molecule type" value="Genomic_DNA"/>
</dbReference>
<dbReference type="AlphaFoldDB" id="A0A2U9T3U1"/>
<dbReference type="RefSeq" id="WP_111266244.1">
    <property type="nucleotide sequence ID" value="NZ_CP029843.1"/>
</dbReference>
<accession>A0A2U9T3U1</accession>
<dbReference type="KEGG" id="lmb:C9I47_1450"/>
<sequence length="265" mass="28687">MGALIRMLAPVLVLACAGCIYDPGFFGGGPTAPGTPYPGGGHPGYPTYPNYPDPYPDNGRGGPFVCESRDNRTQRCPADTRGGVRLVRKLSRASCVEGQSWGVDRNGVWVTRGCRAEFVAGYGGTPPGYGTGLVRCESQDNRTRHCPADTRGGVRLSRKLSRASCVEGHSWGYDRGSIWVSRGCRAEFVTGRGGGHRPTPDPGHGRIVRCESRDGRHQRCSVHVPRGVVLSRQLSRAPCIRDSSWGWDRNGIWVGSGCRAEFSVR</sequence>
<reference evidence="3 5" key="2">
    <citation type="submission" date="2019-10" db="EMBL/GenBank/DDBJ databases">
        <title>Lysobacter alkalisoli sp. nov., isolated from saline-alkaline soil.</title>
        <authorList>
            <person name="Sun J.-Q."/>
        </authorList>
    </citation>
    <scope>NUCLEOTIDE SEQUENCE [LARGE SCALE GENOMIC DNA]</scope>
    <source>
        <strain evidence="3 5">KCTC 42381</strain>
    </source>
</reference>
<organism evidence="2 4">
    <name type="scientific">Marilutibacter maris</name>
    <dbReference type="NCBI Taxonomy" id="1605891"/>
    <lineage>
        <taxon>Bacteria</taxon>
        <taxon>Pseudomonadati</taxon>
        <taxon>Pseudomonadota</taxon>
        <taxon>Gammaproteobacteria</taxon>
        <taxon>Lysobacterales</taxon>
        <taxon>Lysobacteraceae</taxon>
        <taxon>Marilutibacter</taxon>
    </lineage>
</organism>
<dbReference type="Pfam" id="PF11218">
    <property type="entry name" value="DUF3011"/>
    <property type="match status" value="1"/>
</dbReference>
<evidence type="ECO:0000313" key="4">
    <source>
        <dbReference type="Proteomes" id="UP000249447"/>
    </source>
</evidence>
<reference evidence="2 4" key="1">
    <citation type="submission" date="2018-05" db="EMBL/GenBank/DDBJ databases">
        <title>The complete genome of Lysobacter maris HZ9B, a marine bacterium antagonistic against terrestrial plant pathogens.</title>
        <authorList>
            <person name="Zhang X.-Q."/>
        </authorList>
    </citation>
    <scope>NUCLEOTIDE SEQUENCE [LARGE SCALE GENOMIC DNA]</scope>
    <source>
        <strain evidence="2 4">HZ9B</strain>
    </source>
</reference>
<dbReference type="Proteomes" id="UP000320431">
    <property type="component" value="Unassembled WGS sequence"/>
</dbReference>
<keyword evidence="1" id="KW-0732">Signal</keyword>
<evidence type="ECO:0000313" key="3">
    <source>
        <dbReference type="EMBL" id="KAB8194986.1"/>
    </source>
</evidence>
<evidence type="ECO:0000313" key="2">
    <source>
        <dbReference type="EMBL" id="AWV07151.1"/>
    </source>
</evidence>
<keyword evidence="4" id="KW-1185">Reference proteome</keyword>
<gene>
    <name evidence="2" type="ORF">C9I47_1450</name>
    <name evidence="3" type="ORF">FKV24_005375</name>
</gene>
<dbReference type="OrthoDB" id="6052310at2"/>